<organism evidence="2 3">
    <name type="scientific">Panagrellus redivivus</name>
    <name type="common">Microworm</name>
    <dbReference type="NCBI Taxonomy" id="6233"/>
    <lineage>
        <taxon>Eukaryota</taxon>
        <taxon>Metazoa</taxon>
        <taxon>Ecdysozoa</taxon>
        <taxon>Nematoda</taxon>
        <taxon>Chromadorea</taxon>
        <taxon>Rhabditida</taxon>
        <taxon>Tylenchina</taxon>
        <taxon>Panagrolaimomorpha</taxon>
        <taxon>Panagrolaimoidea</taxon>
        <taxon>Panagrolaimidae</taxon>
        <taxon>Panagrellus</taxon>
    </lineage>
</organism>
<reference evidence="2" key="1">
    <citation type="journal article" date="2013" name="Genetics">
        <title>The draft genome and transcriptome of Panagrellus redivivus are shaped by the harsh demands of a free-living lifestyle.</title>
        <authorList>
            <person name="Srinivasan J."/>
            <person name="Dillman A.R."/>
            <person name="Macchietto M.G."/>
            <person name="Heikkinen L."/>
            <person name="Lakso M."/>
            <person name="Fracchia K.M."/>
            <person name="Antoshechkin I."/>
            <person name="Mortazavi A."/>
            <person name="Wong G."/>
            <person name="Sternberg P.W."/>
        </authorList>
    </citation>
    <scope>NUCLEOTIDE SEQUENCE [LARGE SCALE GENOMIC DNA]</scope>
    <source>
        <strain evidence="2">MT8872</strain>
    </source>
</reference>
<feature type="region of interest" description="Disordered" evidence="1">
    <location>
        <begin position="44"/>
        <end position="75"/>
    </location>
</feature>
<dbReference type="AlphaFoldDB" id="A0A7E4UNK3"/>
<reference evidence="3" key="2">
    <citation type="submission" date="2020-10" db="UniProtKB">
        <authorList>
            <consortium name="WormBaseParasite"/>
        </authorList>
    </citation>
    <scope>IDENTIFICATION</scope>
</reference>
<name>A0A7E4UNK3_PANRE</name>
<feature type="compositionally biased region" description="Low complexity" evidence="1">
    <location>
        <begin position="105"/>
        <end position="115"/>
    </location>
</feature>
<dbReference type="Proteomes" id="UP000492821">
    <property type="component" value="Unassembled WGS sequence"/>
</dbReference>
<evidence type="ECO:0000313" key="2">
    <source>
        <dbReference type="Proteomes" id="UP000492821"/>
    </source>
</evidence>
<dbReference type="WBParaSite" id="Pan_g10618.t1">
    <property type="protein sequence ID" value="Pan_g10618.t1"/>
    <property type="gene ID" value="Pan_g10618"/>
</dbReference>
<proteinExistence type="predicted"/>
<accession>A0A7E4UNK3</accession>
<feature type="region of interest" description="Disordered" evidence="1">
    <location>
        <begin position="105"/>
        <end position="144"/>
    </location>
</feature>
<protein>
    <submittedName>
        <fullName evidence="3">Uncharacterized protein</fullName>
    </submittedName>
</protein>
<evidence type="ECO:0000256" key="1">
    <source>
        <dbReference type="SAM" id="MobiDB-lite"/>
    </source>
</evidence>
<evidence type="ECO:0000313" key="3">
    <source>
        <dbReference type="WBParaSite" id="Pan_g10618.t1"/>
    </source>
</evidence>
<keyword evidence="2" id="KW-1185">Reference proteome</keyword>
<feature type="compositionally biased region" description="Basic and acidic residues" evidence="1">
    <location>
        <begin position="45"/>
        <end position="65"/>
    </location>
</feature>
<sequence length="181" mass="20606">MDGRMAHAFGFCRQFIGDRWLEKGSMLWGWMSQRKVEQLTNIDDAQVRSRPERTPQRKEGGKREVDVDDNDDDRARARGEMGIPIELDLAICLAFDPQNQTKMTSIITPTSSRSSLKPRKPQKLTISPTPAAPNALADNQPRTPTDQLHYAHAHALTKPARSLLHQQSLRDHRLSKFELEL</sequence>